<name>A0A9W9X8C7_9EURO</name>
<accession>A0A9W9X8C7</accession>
<dbReference type="PROSITE" id="PS50850">
    <property type="entry name" value="MFS"/>
    <property type="match status" value="1"/>
</dbReference>
<feature type="transmembrane region" description="Helical" evidence="8">
    <location>
        <begin position="330"/>
        <end position="351"/>
    </location>
</feature>
<comment type="similarity">
    <text evidence="6">Belongs to the major facilitator superfamily. Allantoate permease family.</text>
</comment>
<dbReference type="Pfam" id="PF07690">
    <property type="entry name" value="MFS_1"/>
    <property type="match status" value="1"/>
</dbReference>
<evidence type="ECO:0000256" key="2">
    <source>
        <dbReference type="ARBA" id="ARBA00022448"/>
    </source>
</evidence>
<keyword evidence="4 8" id="KW-1133">Transmembrane helix</keyword>
<gene>
    <name evidence="10" type="ORF">N7539_005533</name>
</gene>
<evidence type="ECO:0000256" key="5">
    <source>
        <dbReference type="ARBA" id="ARBA00023136"/>
    </source>
</evidence>
<evidence type="ECO:0000256" key="7">
    <source>
        <dbReference type="SAM" id="MobiDB-lite"/>
    </source>
</evidence>
<evidence type="ECO:0000259" key="9">
    <source>
        <dbReference type="PROSITE" id="PS50850"/>
    </source>
</evidence>
<dbReference type="InterPro" id="IPR011701">
    <property type="entry name" value="MFS"/>
</dbReference>
<organism evidence="10 11">
    <name type="scientific">Penicillium diatomitis</name>
    <dbReference type="NCBI Taxonomy" id="2819901"/>
    <lineage>
        <taxon>Eukaryota</taxon>
        <taxon>Fungi</taxon>
        <taxon>Dikarya</taxon>
        <taxon>Ascomycota</taxon>
        <taxon>Pezizomycotina</taxon>
        <taxon>Eurotiomycetes</taxon>
        <taxon>Eurotiomycetidae</taxon>
        <taxon>Eurotiales</taxon>
        <taxon>Aspergillaceae</taxon>
        <taxon>Penicillium</taxon>
    </lineage>
</organism>
<reference evidence="10" key="2">
    <citation type="journal article" date="2023" name="IMA Fungus">
        <title>Comparative genomic study of the Penicillium genus elucidates a diverse pangenome and 15 lateral gene transfer events.</title>
        <authorList>
            <person name="Petersen C."/>
            <person name="Sorensen T."/>
            <person name="Nielsen M.R."/>
            <person name="Sondergaard T.E."/>
            <person name="Sorensen J.L."/>
            <person name="Fitzpatrick D.A."/>
            <person name="Frisvad J.C."/>
            <person name="Nielsen K.L."/>
        </authorList>
    </citation>
    <scope>NUCLEOTIDE SEQUENCE</scope>
    <source>
        <strain evidence="10">IBT 30728</strain>
    </source>
</reference>
<keyword evidence="2" id="KW-0813">Transport</keyword>
<feature type="transmembrane region" description="Helical" evidence="8">
    <location>
        <begin position="422"/>
        <end position="442"/>
    </location>
</feature>
<feature type="non-terminal residue" evidence="10">
    <location>
        <position position="541"/>
    </location>
</feature>
<keyword evidence="3 8" id="KW-0812">Transmembrane</keyword>
<feature type="transmembrane region" description="Helical" evidence="8">
    <location>
        <begin position="389"/>
        <end position="410"/>
    </location>
</feature>
<dbReference type="PANTHER" id="PTHR43791">
    <property type="entry name" value="PERMEASE-RELATED"/>
    <property type="match status" value="1"/>
</dbReference>
<comment type="caution">
    <text evidence="10">The sequence shown here is derived from an EMBL/GenBank/DDBJ whole genome shotgun (WGS) entry which is preliminary data.</text>
</comment>
<keyword evidence="5 8" id="KW-0472">Membrane</keyword>
<dbReference type="Gene3D" id="1.20.1250.20">
    <property type="entry name" value="MFS general substrate transporter like domains"/>
    <property type="match status" value="2"/>
</dbReference>
<evidence type="ECO:0000256" key="1">
    <source>
        <dbReference type="ARBA" id="ARBA00004141"/>
    </source>
</evidence>
<evidence type="ECO:0000256" key="4">
    <source>
        <dbReference type="ARBA" id="ARBA00022989"/>
    </source>
</evidence>
<dbReference type="FunFam" id="1.20.1250.20:FF:000064">
    <property type="entry name" value="MFS allantoate transporter"/>
    <property type="match status" value="1"/>
</dbReference>
<feature type="domain" description="Major facilitator superfamily (MFS) profile" evidence="9">
    <location>
        <begin position="65"/>
        <end position="481"/>
    </location>
</feature>
<evidence type="ECO:0000256" key="8">
    <source>
        <dbReference type="SAM" id="Phobius"/>
    </source>
</evidence>
<feature type="transmembrane region" description="Helical" evidence="8">
    <location>
        <begin position="454"/>
        <end position="476"/>
    </location>
</feature>
<dbReference type="AlphaFoldDB" id="A0A9W9X8C7"/>
<dbReference type="GeneID" id="81625384"/>
<dbReference type="SUPFAM" id="SSF103473">
    <property type="entry name" value="MFS general substrate transporter"/>
    <property type="match status" value="1"/>
</dbReference>
<reference evidence="10" key="1">
    <citation type="submission" date="2022-12" db="EMBL/GenBank/DDBJ databases">
        <authorList>
            <person name="Petersen C."/>
        </authorList>
    </citation>
    <scope>NUCLEOTIDE SEQUENCE</scope>
    <source>
        <strain evidence="10">IBT 30728</strain>
    </source>
</reference>
<dbReference type="Proteomes" id="UP001148312">
    <property type="component" value="Unassembled WGS sequence"/>
</dbReference>
<feature type="transmembrane region" description="Helical" evidence="8">
    <location>
        <begin position="225"/>
        <end position="245"/>
    </location>
</feature>
<dbReference type="PANTHER" id="PTHR43791:SF16">
    <property type="entry name" value="TRANSPORTER, PUTATIVE (AFU_ORTHOLOGUE AFUA_3G01840)-RELATED"/>
    <property type="match status" value="1"/>
</dbReference>
<sequence>FPGWLDGPSPHLCHSSHGDMNKPIVTHDEGPMPAKPDPNLEGEIPHVPLTEEDNKRICRKTDRTILVILIWVYFLQILDKSVLGYGATFGMRKDTHLTGDQYSLVGSIAPIAQLAWQPFSSYLIVKVPHRILMPSLCLGWGMAQACMAACHNFSELMAARFFLGLFEAGCLPLFGVITSQWYRRAEQPLRIAAWYGTNGLATIVAAALSYGLAHIKSDILESWRIIFLFVGLVTIASTPFVYWRLDNDVSTARFLNEEEKLQAMERLRANQTGLGSTEFKFSHVVEAAMEPKTYLWIAMAMLLNIGASVTNTFGPLIIGGLGYDKYTTSLLNMPFGAVQLFVILLSSYLAQTARLKGAVLAFFMLPVVAGLALLYAIPRTKADQGALLAGYYLLGFLFGGNPLVVTWIVGNTAGSTKKSVAMSLYNAASSAGNIVGPLLFTAKDAPAYLPGLRACLAIFSAMVAVVLLQWANLWVLNKQQARRRVTNGKSAHIVDHSMQSHFHGIQETRGESETGEHVEHTGAHGADDLTDRQNDEFVYIY</sequence>
<feature type="region of interest" description="Disordered" evidence="7">
    <location>
        <begin position="509"/>
        <end position="529"/>
    </location>
</feature>
<dbReference type="InterPro" id="IPR020846">
    <property type="entry name" value="MFS_dom"/>
</dbReference>
<dbReference type="GO" id="GO:0016020">
    <property type="term" value="C:membrane"/>
    <property type="evidence" value="ECO:0007669"/>
    <property type="project" value="UniProtKB-SubCell"/>
</dbReference>
<proteinExistence type="inferred from homology"/>
<dbReference type="RefSeq" id="XP_056790329.1">
    <property type="nucleotide sequence ID" value="XM_056935135.1"/>
</dbReference>
<dbReference type="EMBL" id="JAPWDQ010000005">
    <property type="protein sequence ID" value="KAJ5485545.1"/>
    <property type="molecule type" value="Genomic_DNA"/>
</dbReference>
<evidence type="ECO:0000313" key="11">
    <source>
        <dbReference type="Proteomes" id="UP001148312"/>
    </source>
</evidence>
<dbReference type="GO" id="GO:0022857">
    <property type="term" value="F:transmembrane transporter activity"/>
    <property type="evidence" value="ECO:0007669"/>
    <property type="project" value="InterPro"/>
</dbReference>
<evidence type="ECO:0000256" key="6">
    <source>
        <dbReference type="ARBA" id="ARBA00037968"/>
    </source>
</evidence>
<comment type="subcellular location">
    <subcellularLocation>
        <location evidence="1">Membrane</location>
        <topology evidence="1">Multi-pass membrane protein</topology>
    </subcellularLocation>
</comment>
<feature type="transmembrane region" description="Helical" evidence="8">
    <location>
        <begin position="194"/>
        <end position="213"/>
    </location>
</feature>
<feature type="transmembrane region" description="Helical" evidence="8">
    <location>
        <begin position="162"/>
        <end position="182"/>
    </location>
</feature>
<dbReference type="FunFam" id="1.20.1250.20:FF:000295">
    <property type="entry name" value="Unplaced genomic scaffold supercont1.7, whole genome shotgun sequence"/>
    <property type="match status" value="1"/>
</dbReference>
<keyword evidence="11" id="KW-1185">Reference proteome</keyword>
<feature type="transmembrane region" description="Helical" evidence="8">
    <location>
        <begin position="357"/>
        <end position="377"/>
    </location>
</feature>
<evidence type="ECO:0000256" key="3">
    <source>
        <dbReference type="ARBA" id="ARBA00022692"/>
    </source>
</evidence>
<evidence type="ECO:0000313" key="10">
    <source>
        <dbReference type="EMBL" id="KAJ5485545.1"/>
    </source>
</evidence>
<feature type="transmembrane region" description="Helical" evidence="8">
    <location>
        <begin position="294"/>
        <end position="318"/>
    </location>
</feature>
<protein>
    <recommendedName>
        <fullName evidence="9">Major facilitator superfamily (MFS) profile domain-containing protein</fullName>
    </recommendedName>
</protein>
<dbReference type="InterPro" id="IPR036259">
    <property type="entry name" value="MFS_trans_sf"/>
</dbReference>
<feature type="region of interest" description="Disordered" evidence="7">
    <location>
        <begin position="1"/>
        <end position="45"/>
    </location>
</feature>
<feature type="compositionally biased region" description="Basic and acidic residues" evidence="7">
    <location>
        <begin position="16"/>
        <end position="30"/>
    </location>
</feature>
<feature type="transmembrane region" description="Helical" evidence="8">
    <location>
        <begin position="65"/>
        <end position="87"/>
    </location>
</feature>